<dbReference type="RefSeq" id="WP_092618610.1">
    <property type="nucleotide sequence ID" value="NZ_FNCV01000005.1"/>
</dbReference>
<dbReference type="InterPro" id="IPR002586">
    <property type="entry name" value="CobQ/CobB/MinD/ParA_Nub-bd_dom"/>
</dbReference>
<reference evidence="4" key="1">
    <citation type="submission" date="2016-10" db="EMBL/GenBank/DDBJ databases">
        <authorList>
            <person name="Varghese N."/>
            <person name="Submissions S."/>
        </authorList>
    </citation>
    <scope>NUCLEOTIDE SEQUENCE [LARGE SCALE GENOMIC DNA]</scope>
    <source>
        <strain evidence="4">930I</strain>
    </source>
</reference>
<dbReference type="PANTHER" id="PTHR13696:SF96">
    <property type="entry name" value="COBQ_COBB_MIND_PARA NUCLEOTIDE BINDING DOMAIN-CONTAINING PROTEIN"/>
    <property type="match status" value="1"/>
</dbReference>
<evidence type="ECO:0000259" key="2">
    <source>
        <dbReference type="Pfam" id="PF01656"/>
    </source>
</evidence>
<dbReference type="STRING" id="83401.SAMN05421742_10586"/>
<gene>
    <name evidence="3" type="ORF">SAMN05421742_10586</name>
</gene>
<feature type="region of interest" description="Disordered" evidence="1">
    <location>
        <begin position="213"/>
        <end position="271"/>
    </location>
</feature>
<dbReference type="Gene3D" id="3.40.50.300">
    <property type="entry name" value="P-loop containing nucleotide triphosphate hydrolases"/>
    <property type="match status" value="1"/>
</dbReference>
<evidence type="ECO:0000313" key="4">
    <source>
        <dbReference type="Proteomes" id="UP000217076"/>
    </source>
</evidence>
<dbReference type="CDD" id="cd02042">
    <property type="entry name" value="ParAB_family"/>
    <property type="match status" value="1"/>
</dbReference>
<evidence type="ECO:0000256" key="1">
    <source>
        <dbReference type="SAM" id="MobiDB-lite"/>
    </source>
</evidence>
<protein>
    <submittedName>
        <fullName evidence="3">Chromosome partitioning protein</fullName>
    </submittedName>
</protein>
<dbReference type="SUPFAM" id="SSF52540">
    <property type="entry name" value="P-loop containing nucleoside triphosphate hydrolases"/>
    <property type="match status" value="1"/>
</dbReference>
<keyword evidence="4" id="KW-1185">Reference proteome</keyword>
<feature type="domain" description="CobQ/CobB/MinD/ParA nucleotide binding" evidence="2">
    <location>
        <begin position="4"/>
        <end position="117"/>
    </location>
</feature>
<dbReference type="Proteomes" id="UP000217076">
    <property type="component" value="Unassembled WGS sequence"/>
</dbReference>
<dbReference type="AlphaFoldDB" id="A0A1G8ARK3"/>
<sequence>MRVIVIASQKGGSGKTTLSGHLAVQAEAAGAGPVAIIDTDPQGSLAEWWNARQSTSPYFARATLDELEEDLTALAALGTKLAIIDTPPAITKAIQQVVHCADMVIVPIRPSPHDLRAAAATVELVEDIERPFVFVVNGATARAKITGDTAVTLSQYGTVAPVTLHQRVDFATSMIDGRTVMETAPESRSATEMTQLWDYVGIKLDKAVQRHGRALDTPGPGVPLAAGSEAPAPQATPRVPHIPLNTTAGRGEGRLRPHTTFGRRSYEEGRA</sequence>
<dbReference type="Pfam" id="PF01656">
    <property type="entry name" value="CbiA"/>
    <property type="match status" value="1"/>
</dbReference>
<dbReference type="EMBL" id="FNCV01000005">
    <property type="protein sequence ID" value="SDH23631.1"/>
    <property type="molecule type" value="Genomic_DNA"/>
</dbReference>
<proteinExistence type="predicted"/>
<accession>A0A1G8ARK3</accession>
<evidence type="ECO:0000313" key="3">
    <source>
        <dbReference type="EMBL" id="SDH23631.1"/>
    </source>
</evidence>
<dbReference type="InterPro" id="IPR027417">
    <property type="entry name" value="P-loop_NTPase"/>
</dbReference>
<name>A0A1G8ARK3_9PROT</name>
<dbReference type="InterPro" id="IPR050678">
    <property type="entry name" value="DNA_Partitioning_ATPase"/>
</dbReference>
<organism evidence="3 4">
    <name type="scientific">Roseospirillum parvum</name>
    <dbReference type="NCBI Taxonomy" id="83401"/>
    <lineage>
        <taxon>Bacteria</taxon>
        <taxon>Pseudomonadati</taxon>
        <taxon>Pseudomonadota</taxon>
        <taxon>Alphaproteobacteria</taxon>
        <taxon>Rhodospirillales</taxon>
        <taxon>Rhodospirillaceae</taxon>
        <taxon>Roseospirillum</taxon>
    </lineage>
</organism>
<dbReference type="OrthoDB" id="9804460at2"/>
<dbReference type="PANTHER" id="PTHR13696">
    <property type="entry name" value="P-LOOP CONTAINING NUCLEOSIDE TRIPHOSPHATE HYDROLASE"/>
    <property type="match status" value="1"/>
</dbReference>